<evidence type="ECO:0000256" key="6">
    <source>
        <dbReference type="ARBA" id="ARBA00023136"/>
    </source>
</evidence>
<dbReference type="PANTHER" id="PTHR30576">
    <property type="entry name" value="COLANIC BIOSYNTHESIS UDP-GLUCOSE LIPID CARRIER TRANSFERASE"/>
    <property type="match status" value="1"/>
</dbReference>
<protein>
    <recommendedName>
        <fullName evidence="9">Bacterial sugar transferase domain-containing protein</fullName>
    </recommendedName>
</protein>
<evidence type="ECO:0000256" key="4">
    <source>
        <dbReference type="ARBA" id="ARBA00022692"/>
    </source>
</evidence>
<sequence>MIPLRPSVRRVAGKSRRSVAKRVFDLVFATLGLVLLSPALIMVAIAIKLESRGPVFFRQTRHGLDHAAFRIWKFRTMTCVEDEETVRQAIRLDPRLTRIGAVLRRASVDELPQLFNVIMGEMSLVGPRPHAVSHNRYYEVLIPGYARRHSVTPGITGLAQVNGHRGPTETVDKMRRRVELDLAYVDGRSFWLDLKILALTAFPAASRNAF</sequence>
<dbReference type="GO" id="GO:0016020">
    <property type="term" value="C:membrane"/>
    <property type="evidence" value="ECO:0007669"/>
    <property type="project" value="UniProtKB-SubCell"/>
</dbReference>
<comment type="similarity">
    <text evidence="2">Belongs to the bacterial sugar transferase family.</text>
</comment>
<evidence type="ECO:0000256" key="2">
    <source>
        <dbReference type="ARBA" id="ARBA00006464"/>
    </source>
</evidence>
<evidence type="ECO:0000313" key="10">
    <source>
        <dbReference type="EMBL" id="GGH09423.1"/>
    </source>
</evidence>
<keyword evidence="5 8" id="KW-1133">Transmembrane helix</keyword>
<dbReference type="AlphaFoldDB" id="A0A917MI89"/>
<organism evidence="10 11">
    <name type="scientific">Alsobacter metallidurans</name>
    <dbReference type="NCBI Taxonomy" id="340221"/>
    <lineage>
        <taxon>Bacteria</taxon>
        <taxon>Pseudomonadati</taxon>
        <taxon>Pseudomonadota</taxon>
        <taxon>Alphaproteobacteria</taxon>
        <taxon>Hyphomicrobiales</taxon>
        <taxon>Alsobacteraceae</taxon>
        <taxon>Alsobacter</taxon>
    </lineage>
</organism>
<evidence type="ECO:0000259" key="9">
    <source>
        <dbReference type="Pfam" id="PF02397"/>
    </source>
</evidence>
<dbReference type="GO" id="GO:0009242">
    <property type="term" value="P:colanic acid biosynthetic process"/>
    <property type="evidence" value="ECO:0007669"/>
    <property type="project" value="TreeGrafter"/>
</dbReference>
<reference evidence="10" key="1">
    <citation type="journal article" date="2014" name="Int. J. Syst. Evol. Microbiol.">
        <title>Complete genome sequence of Corynebacterium casei LMG S-19264T (=DSM 44701T), isolated from a smear-ripened cheese.</title>
        <authorList>
            <consortium name="US DOE Joint Genome Institute (JGI-PGF)"/>
            <person name="Walter F."/>
            <person name="Albersmeier A."/>
            <person name="Kalinowski J."/>
            <person name="Ruckert C."/>
        </authorList>
    </citation>
    <scope>NUCLEOTIDE SEQUENCE</scope>
    <source>
        <strain evidence="10">CGMCC 1.12214</strain>
    </source>
</reference>
<dbReference type="Pfam" id="PF02397">
    <property type="entry name" value="Bac_transf"/>
    <property type="match status" value="1"/>
</dbReference>
<evidence type="ECO:0000256" key="8">
    <source>
        <dbReference type="SAM" id="Phobius"/>
    </source>
</evidence>
<dbReference type="PANTHER" id="PTHR30576:SF21">
    <property type="entry name" value="UDP-GLUCOSE:UNDECAPRENYL-PHOSPHATE GLUCOSE-1-PHOSPHATE TRANSFERASE"/>
    <property type="match status" value="1"/>
</dbReference>
<keyword evidence="6 8" id="KW-0472">Membrane</keyword>
<dbReference type="InterPro" id="IPR003362">
    <property type="entry name" value="Bact_transf"/>
</dbReference>
<keyword evidence="7" id="KW-0270">Exopolysaccharide synthesis</keyword>
<comment type="subcellular location">
    <subcellularLocation>
        <location evidence="1">Membrane</location>
        <topology evidence="1">Multi-pass membrane protein</topology>
    </subcellularLocation>
</comment>
<gene>
    <name evidence="10" type="ORF">GCM10007036_05470</name>
</gene>
<dbReference type="EMBL" id="BMES01000001">
    <property type="protein sequence ID" value="GGH09423.1"/>
    <property type="molecule type" value="Genomic_DNA"/>
</dbReference>
<accession>A0A917MI89</accession>
<evidence type="ECO:0000256" key="7">
    <source>
        <dbReference type="ARBA" id="ARBA00023169"/>
    </source>
</evidence>
<evidence type="ECO:0000256" key="3">
    <source>
        <dbReference type="ARBA" id="ARBA00022679"/>
    </source>
</evidence>
<dbReference type="InterPro" id="IPR017475">
    <property type="entry name" value="EPS_sugar_tfrase"/>
</dbReference>
<evidence type="ECO:0000256" key="1">
    <source>
        <dbReference type="ARBA" id="ARBA00004141"/>
    </source>
</evidence>
<dbReference type="GO" id="GO:0000271">
    <property type="term" value="P:polysaccharide biosynthetic process"/>
    <property type="evidence" value="ECO:0007669"/>
    <property type="project" value="UniProtKB-KW"/>
</dbReference>
<comment type="caution">
    <text evidence="10">The sequence shown here is derived from an EMBL/GenBank/DDBJ whole genome shotgun (WGS) entry which is preliminary data.</text>
</comment>
<evidence type="ECO:0000313" key="11">
    <source>
        <dbReference type="Proteomes" id="UP000603912"/>
    </source>
</evidence>
<proteinExistence type="inferred from homology"/>
<dbReference type="Proteomes" id="UP000603912">
    <property type="component" value="Unassembled WGS sequence"/>
</dbReference>
<name>A0A917MI89_9HYPH</name>
<feature type="transmembrane region" description="Helical" evidence="8">
    <location>
        <begin position="23"/>
        <end position="47"/>
    </location>
</feature>
<dbReference type="GO" id="GO:0089702">
    <property type="term" value="F:undecaprenyl-phosphate glucose phosphotransferase activity"/>
    <property type="evidence" value="ECO:0007669"/>
    <property type="project" value="TreeGrafter"/>
</dbReference>
<keyword evidence="4 8" id="KW-0812">Transmembrane</keyword>
<keyword evidence="3" id="KW-0808">Transferase</keyword>
<reference evidence="10" key="2">
    <citation type="submission" date="2020-09" db="EMBL/GenBank/DDBJ databases">
        <authorList>
            <person name="Sun Q."/>
            <person name="Zhou Y."/>
        </authorList>
    </citation>
    <scope>NUCLEOTIDE SEQUENCE</scope>
    <source>
        <strain evidence="10">CGMCC 1.12214</strain>
    </source>
</reference>
<evidence type="ECO:0000256" key="5">
    <source>
        <dbReference type="ARBA" id="ARBA00022989"/>
    </source>
</evidence>
<keyword evidence="11" id="KW-1185">Reference proteome</keyword>
<dbReference type="NCBIfam" id="TIGR03025">
    <property type="entry name" value="EPS_sugtrans"/>
    <property type="match status" value="1"/>
</dbReference>
<feature type="domain" description="Bacterial sugar transferase" evidence="9">
    <location>
        <begin position="21"/>
        <end position="201"/>
    </location>
</feature>